<dbReference type="InterPro" id="IPR011042">
    <property type="entry name" value="6-blade_b-propeller_TolB-like"/>
</dbReference>
<dbReference type="PANTHER" id="PTHR47572">
    <property type="entry name" value="LIPOPROTEIN-RELATED"/>
    <property type="match status" value="1"/>
</dbReference>
<evidence type="ECO:0000313" key="4">
    <source>
        <dbReference type="EMBL" id="SMP80542.1"/>
    </source>
</evidence>
<dbReference type="SUPFAM" id="SSF48179">
    <property type="entry name" value="6-phosphogluconate dehydrogenase C-terminal domain-like"/>
    <property type="match status" value="1"/>
</dbReference>
<name>A0ABY1QW84_9SPHN</name>
<keyword evidence="5" id="KW-1185">Reference proteome</keyword>
<dbReference type="EMBL" id="FXUI01000014">
    <property type="protein sequence ID" value="SMP80542.1"/>
    <property type="molecule type" value="Genomic_DNA"/>
</dbReference>
<dbReference type="InterPro" id="IPR013328">
    <property type="entry name" value="6PGD_dom2"/>
</dbReference>
<dbReference type="PANTHER" id="PTHR47572:SF5">
    <property type="entry name" value="BLR2277 PROTEIN"/>
    <property type="match status" value="1"/>
</dbReference>
<dbReference type="Pfam" id="PF08450">
    <property type="entry name" value="SGL"/>
    <property type="match status" value="1"/>
</dbReference>
<feature type="domain" description="3-hydroxyisobutyrate dehydrogenase-like NAD-binding" evidence="3">
    <location>
        <begin position="166"/>
        <end position="206"/>
    </location>
</feature>
<feature type="domain" description="6-phosphogluconate dehydrogenase NADP-binding" evidence="1">
    <location>
        <begin position="7"/>
        <end position="163"/>
    </location>
</feature>
<evidence type="ECO:0000259" key="2">
    <source>
        <dbReference type="Pfam" id="PF08450"/>
    </source>
</evidence>
<dbReference type="Gene3D" id="1.10.1040.10">
    <property type="entry name" value="N-(1-d-carboxylethyl)-l-norvaline Dehydrogenase, domain 2"/>
    <property type="match status" value="1"/>
</dbReference>
<dbReference type="InterPro" id="IPR029154">
    <property type="entry name" value="HIBADH-like_NADP-bd"/>
</dbReference>
<accession>A0ABY1QW84</accession>
<dbReference type="InterPro" id="IPR013658">
    <property type="entry name" value="SGL"/>
</dbReference>
<dbReference type="SUPFAM" id="SSF63829">
    <property type="entry name" value="Calcium-dependent phosphotriesterase"/>
    <property type="match status" value="1"/>
</dbReference>
<evidence type="ECO:0000313" key="5">
    <source>
        <dbReference type="Proteomes" id="UP001157910"/>
    </source>
</evidence>
<dbReference type="Gene3D" id="2.120.10.30">
    <property type="entry name" value="TolB, C-terminal domain"/>
    <property type="match status" value="1"/>
</dbReference>
<protein>
    <submittedName>
        <fullName evidence="4">3-hydroxyisobutyrate dehydrogenase</fullName>
    </submittedName>
</protein>
<proteinExistence type="predicted"/>
<organism evidence="4 5">
    <name type="scientific">Novosphingobium panipatense</name>
    <dbReference type="NCBI Taxonomy" id="428991"/>
    <lineage>
        <taxon>Bacteria</taxon>
        <taxon>Pseudomonadati</taxon>
        <taxon>Pseudomonadota</taxon>
        <taxon>Alphaproteobacteria</taxon>
        <taxon>Sphingomonadales</taxon>
        <taxon>Sphingomonadaceae</taxon>
        <taxon>Novosphingobium</taxon>
    </lineage>
</organism>
<sequence>MSDIPTLGFIGLGVMGGGMCANAVRRHPKPLHAFDMNAQALRTQTDVGAVAAASVEDVARAAQVIFLSLPGGKQVRAVAAEIAAHAAKGTVVVDLSTTSVADARDVASLLADHGMVFADAPVARTRQAAVEGTLSIMVGADESVFARIEPLLRYMGSDVTLCGGIGCGQVVKLINNTLLFEQVAALAEMFVVAERAGVTREKLVEAARSVRVTVSLCATTGSRPWPPGCSLKRPSRWPTPSRIFPTPSNWPSRWGLSQGCQDWPPSITRRRSIRAWESDIFPPSWRWSTASSGDRRESRMQERELKYRVIADGLLFPEGPIAMNDGTVLVVEIKGGRLIRVQEDGSKTVVAELGGGPNGAAIGPDGACYVCNNGGFHWLTEDIFDTMGYMRPHGRAHDYTGGSIQRVDLGTGEVTTLYTHCDGVPINGPNDIAFDAQGDMWFTDHGKTYGRVMDTGAVYHAAADGSWIREAVFPVLTPNGVALSPDEKTLYVSETETGRLWRWTVAAGGQVLREPWPSPNGGVLHGHAKGYQRFDSMALEEEGNICVATLVTGGITVFSPEGEKLEYWQGPEPYCTNICFGGADRKTAYITVSGRGLLIAAEWPRAGLPLPHQRG</sequence>
<dbReference type="InterPro" id="IPR008927">
    <property type="entry name" value="6-PGluconate_DH-like_C_sf"/>
</dbReference>
<dbReference type="Pfam" id="PF03446">
    <property type="entry name" value="NAD_binding_2"/>
    <property type="match status" value="1"/>
</dbReference>
<comment type="caution">
    <text evidence="4">The sequence shown here is derived from an EMBL/GenBank/DDBJ whole genome shotgun (WGS) entry which is preliminary data.</text>
</comment>
<dbReference type="InterPro" id="IPR051262">
    <property type="entry name" value="SMP-30/CGR1_Lactonase"/>
</dbReference>
<dbReference type="SUPFAM" id="SSF51735">
    <property type="entry name" value="NAD(P)-binding Rossmann-fold domains"/>
    <property type="match status" value="1"/>
</dbReference>
<evidence type="ECO:0000259" key="1">
    <source>
        <dbReference type="Pfam" id="PF03446"/>
    </source>
</evidence>
<dbReference type="Proteomes" id="UP001157910">
    <property type="component" value="Unassembled WGS sequence"/>
</dbReference>
<reference evidence="4 5" key="1">
    <citation type="submission" date="2017-05" db="EMBL/GenBank/DDBJ databases">
        <authorList>
            <person name="Varghese N."/>
            <person name="Submissions S."/>
        </authorList>
    </citation>
    <scope>NUCLEOTIDE SEQUENCE [LARGE SCALE GENOMIC DNA]</scope>
    <source>
        <strain evidence="4 5">SM16</strain>
    </source>
</reference>
<dbReference type="InterPro" id="IPR006115">
    <property type="entry name" value="6PGDH_NADP-bd"/>
</dbReference>
<dbReference type="Pfam" id="PF14833">
    <property type="entry name" value="NAD_binding_11"/>
    <property type="match status" value="1"/>
</dbReference>
<evidence type="ECO:0000259" key="3">
    <source>
        <dbReference type="Pfam" id="PF14833"/>
    </source>
</evidence>
<dbReference type="Gene3D" id="3.40.50.720">
    <property type="entry name" value="NAD(P)-binding Rossmann-like Domain"/>
    <property type="match status" value="1"/>
</dbReference>
<dbReference type="InterPro" id="IPR036291">
    <property type="entry name" value="NAD(P)-bd_dom_sf"/>
</dbReference>
<feature type="domain" description="SMP-30/Gluconolactonase/LRE-like region" evidence="2">
    <location>
        <begin position="316"/>
        <end position="593"/>
    </location>
</feature>
<gene>
    <name evidence="4" type="ORF">SAMN06296065_11457</name>
</gene>